<dbReference type="KEGG" id="hcu:MUN79_05715"/>
<dbReference type="Proteomes" id="UP000831796">
    <property type="component" value="Chromosome"/>
</dbReference>
<evidence type="ECO:0000313" key="3">
    <source>
        <dbReference type="Proteomes" id="UP000831796"/>
    </source>
</evidence>
<accession>A0A8T9Q8Z0</accession>
<dbReference type="EMBL" id="CP095046">
    <property type="protein sequence ID" value="UOQ73442.1"/>
    <property type="molecule type" value="Genomic_DNA"/>
</dbReference>
<protein>
    <submittedName>
        <fullName evidence="2">Uncharacterized protein</fullName>
    </submittedName>
</protein>
<keyword evidence="1" id="KW-0812">Transmembrane</keyword>
<dbReference type="RefSeq" id="WP_244676794.1">
    <property type="nucleotide sequence ID" value="NZ_CP095046.1"/>
</dbReference>
<gene>
    <name evidence="2" type="ORF">MUN79_05715</name>
</gene>
<keyword evidence="1" id="KW-1133">Transmembrane helix</keyword>
<reference evidence="2" key="1">
    <citation type="submission" date="2022-04" db="EMBL/GenBank/DDBJ databases">
        <title>Hymenobacter sp. isolated from the air.</title>
        <authorList>
            <person name="Won M."/>
            <person name="Lee C.-M."/>
            <person name="Woen H.-Y."/>
            <person name="Kwon S.-W."/>
        </authorList>
    </citation>
    <scope>NUCLEOTIDE SEQUENCE</scope>
    <source>
        <strain evidence="2">5116S-3</strain>
    </source>
</reference>
<keyword evidence="1" id="KW-0472">Membrane</keyword>
<keyword evidence="3" id="KW-1185">Reference proteome</keyword>
<proteinExistence type="predicted"/>
<evidence type="ECO:0000313" key="2">
    <source>
        <dbReference type="EMBL" id="UOQ73442.1"/>
    </source>
</evidence>
<feature type="transmembrane region" description="Helical" evidence="1">
    <location>
        <begin position="75"/>
        <end position="95"/>
    </location>
</feature>
<evidence type="ECO:0000256" key="1">
    <source>
        <dbReference type="SAM" id="Phobius"/>
    </source>
</evidence>
<sequence length="113" mass="12677">MFDWDERTGPFDQFVRAHIPNLDSLNQYQESKARAALAGSWVRANPAAEAQLILRKTALFLAPENFIADAPRTGYHPLTAAVHLAFLAALLLTAVRYRGLRFRSADVLLLTPW</sequence>
<organism evidence="2 3">
    <name type="scientific">Hymenobacter cellulosilyticus</name>
    <dbReference type="NCBI Taxonomy" id="2932248"/>
    <lineage>
        <taxon>Bacteria</taxon>
        <taxon>Pseudomonadati</taxon>
        <taxon>Bacteroidota</taxon>
        <taxon>Cytophagia</taxon>
        <taxon>Cytophagales</taxon>
        <taxon>Hymenobacteraceae</taxon>
        <taxon>Hymenobacter</taxon>
    </lineage>
</organism>
<name>A0A8T9Q8Z0_9BACT</name>
<dbReference type="AlphaFoldDB" id="A0A8T9Q8Z0"/>